<sequence>MTAQDLPAEILTYIFELAVEDESLFEHMHATVMTESAWGRKTPTSDWLLMDPTKVAHAKQIRKYTITKAIMFTCRRWYKTAYHLLFECLFVSDPSRLPGVCTVLDRYAWLGWYVRRIHLHRYYATRRFTMSDLENMLVSVIHQCPNLELFTVEWAITPSFPAIADALTTYSTKSLRSIYWTLAPESLPRLIWALDSLPGLVSAEIHLESKHGLSGEAEDEASILLGAAAEVAIALPALKQLTLWGHSQDFIEQATGWSLPALQSFTLDFAANRNDLPDVVPFLAQHGTQLLYLDLNTIPAIDIAAVLAACPLLKTFAFNPDWRLQFHVESADPAASPTLLSSPHPNITHIGLHQLLHAFLPSRGSEITAALPTAATYLLQRINDLTFGQLTKRLFPQLQVIRVLNRTLLTGLEKNNGPEDEGMDRWKRWVAQCDAEGIRLEDCTGAHLGDLPMDEDEESDEEEDEEDETRLRPSNVKELRSLIEEIRQMLAVEEPQSEILTDALKSHTYT</sequence>
<reference evidence="1" key="1">
    <citation type="submission" date="2021-02" db="EMBL/GenBank/DDBJ databases">
        <authorList>
            <consortium name="DOE Joint Genome Institute"/>
            <person name="Ahrendt S."/>
            <person name="Looney B.P."/>
            <person name="Miyauchi S."/>
            <person name="Morin E."/>
            <person name="Drula E."/>
            <person name="Courty P.E."/>
            <person name="Chicoki N."/>
            <person name="Fauchery L."/>
            <person name="Kohler A."/>
            <person name="Kuo A."/>
            <person name="Labutti K."/>
            <person name="Pangilinan J."/>
            <person name="Lipzen A."/>
            <person name="Riley R."/>
            <person name="Andreopoulos W."/>
            <person name="He G."/>
            <person name="Johnson J."/>
            <person name="Barry K.W."/>
            <person name="Grigoriev I.V."/>
            <person name="Nagy L."/>
            <person name="Hibbett D."/>
            <person name="Henrissat B."/>
            <person name="Matheny P.B."/>
            <person name="Labbe J."/>
            <person name="Martin F."/>
        </authorList>
    </citation>
    <scope>NUCLEOTIDE SEQUENCE</scope>
    <source>
        <strain evidence="1">FP105234-sp</strain>
    </source>
</reference>
<evidence type="ECO:0000313" key="1">
    <source>
        <dbReference type="EMBL" id="KAI0044782.1"/>
    </source>
</evidence>
<comment type="caution">
    <text evidence="1">The sequence shown here is derived from an EMBL/GenBank/DDBJ whole genome shotgun (WGS) entry which is preliminary data.</text>
</comment>
<gene>
    <name evidence="1" type="ORF">FA95DRAFT_1496544</name>
</gene>
<protein>
    <submittedName>
        <fullName evidence="1">Uncharacterized protein</fullName>
    </submittedName>
</protein>
<name>A0ACB8RLW4_9AGAM</name>
<keyword evidence="2" id="KW-1185">Reference proteome</keyword>
<dbReference type="Proteomes" id="UP000814033">
    <property type="component" value="Unassembled WGS sequence"/>
</dbReference>
<dbReference type="EMBL" id="MU275971">
    <property type="protein sequence ID" value="KAI0044782.1"/>
    <property type="molecule type" value="Genomic_DNA"/>
</dbReference>
<evidence type="ECO:0000313" key="2">
    <source>
        <dbReference type="Proteomes" id="UP000814033"/>
    </source>
</evidence>
<organism evidence="1 2">
    <name type="scientific">Auriscalpium vulgare</name>
    <dbReference type="NCBI Taxonomy" id="40419"/>
    <lineage>
        <taxon>Eukaryota</taxon>
        <taxon>Fungi</taxon>
        <taxon>Dikarya</taxon>
        <taxon>Basidiomycota</taxon>
        <taxon>Agaricomycotina</taxon>
        <taxon>Agaricomycetes</taxon>
        <taxon>Russulales</taxon>
        <taxon>Auriscalpiaceae</taxon>
        <taxon>Auriscalpium</taxon>
    </lineage>
</organism>
<accession>A0ACB8RLW4</accession>
<proteinExistence type="predicted"/>
<reference evidence="1" key="2">
    <citation type="journal article" date="2022" name="New Phytol.">
        <title>Evolutionary transition to the ectomycorrhizal habit in the genomes of a hyperdiverse lineage of mushroom-forming fungi.</title>
        <authorList>
            <person name="Looney B."/>
            <person name="Miyauchi S."/>
            <person name="Morin E."/>
            <person name="Drula E."/>
            <person name="Courty P.E."/>
            <person name="Kohler A."/>
            <person name="Kuo A."/>
            <person name="LaButti K."/>
            <person name="Pangilinan J."/>
            <person name="Lipzen A."/>
            <person name="Riley R."/>
            <person name="Andreopoulos W."/>
            <person name="He G."/>
            <person name="Johnson J."/>
            <person name="Nolan M."/>
            <person name="Tritt A."/>
            <person name="Barry K.W."/>
            <person name="Grigoriev I.V."/>
            <person name="Nagy L.G."/>
            <person name="Hibbett D."/>
            <person name="Henrissat B."/>
            <person name="Matheny P.B."/>
            <person name="Labbe J."/>
            <person name="Martin F.M."/>
        </authorList>
    </citation>
    <scope>NUCLEOTIDE SEQUENCE</scope>
    <source>
        <strain evidence="1">FP105234-sp</strain>
    </source>
</reference>